<reference evidence="6" key="1">
    <citation type="journal article" date="2019" name="Int. J. Syst. Evol. Microbiol.">
        <title>The Global Catalogue of Microorganisms (GCM) 10K type strain sequencing project: providing services to taxonomists for standard genome sequencing and annotation.</title>
        <authorList>
            <consortium name="The Broad Institute Genomics Platform"/>
            <consortium name="The Broad Institute Genome Sequencing Center for Infectious Disease"/>
            <person name="Wu L."/>
            <person name="Ma J."/>
        </authorList>
    </citation>
    <scope>NUCLEOTIDE SEQUENCE [LARGE SCALE GENOMIC DNA]</scope>
    <source>
        <strain evidence="6">JCM 17561</strain>
    </source>
</reference>
<dbReference type="SUPFAM" id="SSF47336">
    <property type="entry name" value="ACP-like"/>
    <property type="match status" value="1"/>
</dbReference>
<feature type="domain" description="Carrier" evidence="4">
    <location>
        <begin position="980"/>
        <end position="1058"/>
    </location>
</feature>
<dbReference type="SMART" id="SM00823">
    <property type="entry name" value="PKS_PP"/>
    <property type="match status" value="1"/>
</dbReference>
<organism evidence="5 6">
    <name type="scientific">Comamonas faecalis</name>
    <dbReference type="NCBI Taxonomy" id="1387849"/>
    <lineage>
        <taxon>Bacteria</taxon>
        <taxon>Pseudomonadati</taxon>
        <taxon>Pseudomonadota</taxon>
        <taxon>Betaproteobacteria</taxon>
        <taxon>Burkholderiales</taxon>
        <taxon>Comamonadaceae</taxon>
        <taxon>Comamonas</taxon>
    </lineage>
</organism>
<dbReference type="SUPFAM" id="SSF56801">
    <property type="entry name" value="Acetyl-CoA synthetase-like"/>
    <property type="match status" value="1"/>
</dbReference>
<dbReference type="Gene3D" id="3.30.559.30">
    <property type="entry name" value="Nonribosomal peptide synthetase, condensation domain"/>
    <property type="match status" value="1"/>
</dbReference>
<dbReference type="InterPro" id="IPR029058">
    <property type="entry name" value="AB_hydrolase_fold"/>
</dbReference>
<keyword evidence="1" id="KW-0596">Phosphopantetheine</keyword>
<feature type="region of interest" description="Disordered" evidence="3">
    <location>
        <begin position="1"/>
        <end position="21"/>
    </location>
</feature>
<evidence type="ECO:0000259" key="4">
    <source>
        <dbReference type="PROSITE" id="PS50075"/>
    </source>
</evidence>
<dbReference type="CDD" id="cd17646">
    <property type="entry name" value="A_NRPS_AB3403-like"/>
    <property type="match status" value="1"/>
</dbReference>
<dbReference type="Gene3D" id="3.30.559.10">
    <property type="entry name" value="Chloramphenicol acetyltransferase-like domain"/>
    <property type="match status" value="1"/>
</dbReference>
<sequence length="1334" mass="143025">MNAPETQLRAAPGPAARAPRWPLTEAQQGLWYAQRLDTGNPSFNCGHALWMDGALDLDAFARAATQAARECESLSLAMQDTPAGVEQWLDAARTPALERVDLSTRSGPEAAARDAMWADMLTPIDPTSDPLGRQILFTLGAQRFCWYQRAHHLATDGYAMALWSQRVADLYAQAVADAPARQPLAPLAPVIADDLAYQASDKRAQDAAYWQAAFTPMPEVAGLAPSATGRAVAAHRCHRIHAALPPELHARLREAAQRAGMGWPDLLTALTGLYCQRMAGAESTVLGIPVMGRMGNVSGRASAIVMNVLPLHVAARPGQPLADFVEQLATAQARARRHGRYRSEQLRRSLGLLGGQRRLHAALINVQPFYQPLSLPGVQARLEVLGTGPIDDLTIGFRGHGAQLELELEANPGLYDLPTVQAHLERLPHFLTAALDVLAAGGATDDVPLASPAEAERHLFTLNATDHPVPATTLAALIEAQMASRPEAAALEFEGQQLSYAALEQRTRALALALRAHGAGRDTLVAVALPRSLDLLVALVAVLRAGGAYLPLDLDHPPERLARVVQLARPVCALVRAEDAALLPAQVPQLQPQDWPQQASEPLTAPPAPGDAAYVIYTSGSTGEPKGVLIEHQSIVNRLEWMRTHYGFAPGERILQKTPATFDVSVWEFFLPLLTGATLVIAPPGAHRDPAWLARIIRGQRIGTCHFVPSMLAAFVAHPDARGITMQRIFCSGEELPAALRERLHATLHSELHNLYGPTEAAVDVSWWNAAPDDPSRPVPIGFPTWNTRLYVLDAQMRAMPPGVPGDLYLGGVQLARGYVGRGDLTAASFLPDPHRPGERIYKTGDVARWRLEDSAVVFLGRSDHQVKLRGLRIELGEIEAALQASGLVSRAEVMLRQDCAGQTDGGRIVAYVQAAPDADADATTDLPAALRQRLAARLPDYMVPAAIVAMADWPVTANGKLDRRALPAPVWDGAGSGPAPATPTERTLAALFAEVLRLPPGTQLSTDADFFSLGGDSLSAVQLLLRIEEDCHRSPGLGALFEAPAIAALAAAIDSEQVRFDSGLRPMIQLATGDAARPPLFVIHPAGGIAWGYRLLARAVAHGEAPRSVWGIQSPALDPAQPLPDSIAALAKAYADRVQALQPKGPVHLAGWSVGGIIAQAMAVELQQRGRTTGLVALLDAYPADCWRDEPEPTPQQALRALLAIAGYDPEGHPELDTQDRLIAFLRAGDSALGSLPPQALAGVVRVVTDTNRLIRQHRHARMRGTLTHIRAANDHAGKPQLQPGAWAPYAEHLDTLALPLMHAQMTGAEATARIAPELVARMQAADSTQSNF</sequence>
<dbReference type="InterPro" id="IPR020845">
    <property type="entry name" value="AMP-binding_CS"/>
</dbReference>
<dbReference type="Pfam" id="PF00668">
    <property type="entry name" value="Condensation"/>
    <property type="match status" value="1"/>
</dbReference>
<evidence type="ECO:0000313" key="6">
    <source>
        <dbReference type="Proteomes" id="UP001501627"/>
    </source>
</evidence>
<dbReference type="PANTHER" id="PTHR45527">
    <property type="entry name" value="NONRIBOSOMAL PEPTIDE SYNTHETASE"/>
    <property type="match status" value="1"/>
</dbReference>
<dbReference type="Proteomes" id="UP001501627">
    <property type="component" value="Unassembled WGS sequence"/>
</dbReference>
<dbReference type="NCBIfam" id="TIGR01733">
    <property type="entry name" value="AA-adenyl-dom"/>
    <property type="match status" value="1"/>
</dbReference>
<accession>A0ABP7R8F6</accession>
<dbReference type="InterPro" id="IPR001242">
    <property type="entry name" value="Condensation_dom"/>
</dbReference>
<comment type="caution">
    <text evidence="5">The sequence shown here is derived from an EMBL/GenBank/DDBJ whole genome shotgun (WGS) entry which is preliminary data.</text>
</comment>
<dbReference type="SUPFAM" id="SSF52777">
    <property type="entry name" value="CoA-dependent acyltransferases"/>
    <property type="match status" value="2"/>
</dbReference>
<dbReference type="EMBL" id="BAABBP010000011">
    <property type="protein sequence ID" value="GAA3993425.1"/>
    <property type="molecule type" value="Genomic_DNA"/>
</dbReference>
<dbReference type="Pfam" id="PF00501">
    <property type="entry name" value="AMP-binding"/>
    <property type="match status" value="1"/>
</dbReference>
<evidence type="ECO:0000256" key="2">
    <source>
        <dbReference type="ARBA" id="ARBA00022553"/>
    </source>
</evidence>
<dbReference type="PANTHER" id="PTHR45527:SF1">
    <property type="entry name" value="FATTY ACID SYNTHASE"/>
    <property type="match status" value="1"/>
</dbReference>
<dbReference type="Gene3D" id="2.30.38.10">
    <property type="entry name" value="Luciferase, Domain 3"/>
    <property type="match status" value="1"/>
</dbReference>
<dbReference type="InterPro" id="IPR020802">
    <property type="entry name" value="TesA-like"/>
</dbReference>
<evidence type="ECO:0000256" key="3">
    <source>
        <dbReference type="SAM" id="MobiDB-lite"/>
    </source>
</evidence>
<keyword evidence="6" id="KW-1185">Reference proteome</keyword>
<dbReference type="InterPro" id="IPR036736">
    <property type="entry name" value="ACP-like_sf"/>
</dbReference>
<dbReference type="InterPro" id="IPR020806">
    <property type="entry name" value="PKS_PP-bd"/>
</dbReference>
<dbReference type="SMART" id="SM00824">
    <property type="entry name" value="PKS_TE"/>
    <property type="match status" value="1"/>
</dbReference>
<dbReference type="Pfam" id="PF13193">
    <property type="entry name" value="AMP-binding_C"/>
    <property type="match status" value="1"/>
</dbReference>
<evidence type="ECO:0000313" key="5">
    <source>
        <dbReference type="EMBL" id="GAA3993425.1"/>
    </source>
</evidence>
<keyword evidence="2" id="KW-0597">Phosphoprotein</keyword>
<dbReference type="RefSeq" id="WP_344869186.1">
    <property type="nucleotide sequence ID" value="NZ_BAABBP010000011.1"/>
</dbReference>
<protein>
    <submittedName>
        <fullName evidence="5">Enterobactin non-ribosomal peptide synthetase EntF</fullName>
    </submittedName>
</protein>
<dbReference type="Gene3D" id="3.30.300.30">
    <property type="match status" value="1"/>
</dbReference>
<dbReference type="InterPro" id="IPR010071">
    <property type="entry name" value="AA_adenyl_dom"/>
</dbReference>
<dbReference type="Pfam" id="PF00550">
    <property type="entry name" value="PP-binding"/>
    <property type="match status" value="1"/>
</dbReference>
<proteinExistence type="predicted"/>
<dbReference type="Pfam" id="PF00975">
    <property type="entry name" value="Thioesterase"/>
    <property type="match status" value="1"/>
</dbReference>
<dbReference type="InterPro" id="IPR045851">
    <property type="entry name" value="AMP-bd_C_sf"/>
</dbReference>
<dbReference type="InterPro" id="IPR001031">
    <property type="entry name" value="Thioesterase"/>
</dbReference>
<dbReference type="PROSITE" id="PS00455">
    <property type="entry name" value="AMP_BINDING"/>
    <property type="match status" value="1"/>
</dbReference>
<dbReference type="Gene3D" id="3.40.50.980">
    <property type="match status" value="2"/>
</dbReference>
<dbReference type="SUPFAM" id="SSF53474">
    <property type="entry name" value="alpha/beta-Hydrolases"/>
    <property type="match status" value="1"/>
</dbReference>
<dbReference type="InterPro" id="IPR009081">
    <property type="entry name" value="PP-bd_ACP"/>
</dbReference>
<dbReference type="InterPro" id="IPR023213">
    <property type="entry name" value="CAT-like_dom_sf"/>
</dbReference>
<feature type="compositionally biased region" description="Low complexity" evidence="3">
    <location>
        <begin position="9"/>
        <end position="20"/>
    </location>
</feature>
<dbReference type="PROSITE" id="PS50075">
    <property type="entry name" value="CARRIER"/>
    <property type="match status" value="1"/>
</dbReference>
<dbReference type="InterPro" id="IPR025110">
    <property type="entry name" value="AMP-bd_C"/>
</dbReference>
<name>A0ABP7R8F6_9BURK</name>
<dbReference type="Gene3D" id="3.40.50.1820">
    <property type="entry name" value="alpha/beta hydrolase"/>
    <property type="match status" value="1"/>
</dbReference>
<dbReference type="InterPro" id="IPR000873">
    <property type="entry name" value="AMP-dep_synth/lig_dom"/>
</dbReference>
<evidence type="ECO:0000256" key="1">
    <source>
        <dbReference type="ARBA" id="ARBA00022450"/>
    </source>
</evidence>
<gene>
    <name evidence="5" type="primary">entF</name>
    <name evidence="5" type="ORF">GCM10022279_16050</name>
</gene>